<dbReference type="RefSeq" id="WP_188510740.1">
    <property type="nucleotide sequence ID" value="NZ_BMGB01000001.1"/>
</dbReference>
<evidence type="ECO:0000313" key="5">
    <source>
        <dbReference type="EMBL" id="GGB07902.1"/>
    </source>
</evidence>
<dbReference type="GO" id="GO:0000976">
    <property type="term" value="F:transcription cis-regulatory region binding"/>
    <property type="evidence" value="ECO:0007669"/>
    <property type="project" value="TreeGrafter"/>
</dbReference>
<dbReference type="Pfam" id="PF13377">
    <property type="entry name" value="Peripla_BP_3"/>
    <property type="match status" value="1"/>
</dbReference>
<keyword evidence="6" id="KW-1185">Reference proteome</keyword>
<evidence type="ECO:0000313" key="6">
    <source>
        <dbReference type="Proteomes" id="UP000606922"/>
    </source>
</evidence>
<protein>
    <submittedName>
        <fullName evidence="5">LacI family transcriptional regulator</fullName>
    </submittedName>
</protein>
<organism evidence="5 6">
    <name type="scientific">Conyzicola nivalis</name>
    <dbReference type="NCBI Taxonomy" id="1477021"/>
    <lineage>
        <taxon>Bacteria</taxon>
        <taxon>Bacillati</taxon>
        <taxon>Actinomycetota</taxon>
        <taxon>Actinomycetes</taxon>
        <taxon>Micrococcales</taxon>
        <taxon>Microbacteriaceae</taxon>
        <taxon>Conyzicola</taxon>
    </lineage>
</organism>
<dbReference type="SMART" id="SM00354">
    <property type="entry name" value="HTH_LACI"/>
    <property type="match status" value="1"/>
</dbReference>
<keyword evidence="1" id="KW-0805">Transcription regulation</keyword>
<dbReference type="InterPro" id="IPR010982">
    <property type="entry name" value="Lambda_DNA-bd_dom_sf"/>
</dbReference>
<dbReference type="Pfam" id="PF00356">
    <property type="entry name" value="LacI"/>
    <property type="match status" value="1"/>
</dbReference>
<dbReference type="InterPro" id="IPR046335">
    <property type="entry name" value="LacI/GalR-like_sensor"/>
</dbReference>
<dbReference type="SUPFAM" id="SSF47413">
    <property type="entry name" value="lambda repressor-like DNA-binding domains"/>
    <property type="match status" value="1"/>
</dbReference>
<accession>A0A916WL30</accession>
<dbReference type="InterPro" id="IPR000843">
    <property type="entry name" value="HTH_LacI"/>
</dbReference>
<dbReference type="PROSITE" id="PS00356">
    <property type="entry name" value="HTH_LACI_1"/>
    <property type="match status" value="1"/>
</dbReference>
<keyword evidence="2" id="KW-0238">DNA-binding</keyword>
<dbReference type="PRINTS" id="PR00036">
    <property type="entry name" value="HTHLACI"/>
</dbReference>
<name>A0A916WL30_9MICO</name>
<dbReference type="CDD" id="cd01392">
    <property type="entry name" value="HTH_LacI"/>
    <property type="match status" value="1"/>
</dbReference>
<gene>
    <name evidence="5" type="ORF">GCM10010979_23050</name>
</gene>
<dbReference type="Proteomes" id="UP000606922">
    <property type="component" value="Unassembled WGS sequence"/>
</dbReference>
<dbReference type="EMBL" id="BMGB01000001">
    <property type="protein sequence ID" value="GGB07902.1"/>
    <property type="molecule type" value="Genomic_DNA"/>
</dbReference>
<feature type="domain" description="HTH lacI-type" evidence="4">
    <location>
        <begin position="11"/>
        <end position="65"/>
    </location>
</feature>
<dbReference type="AlphaFoldDB" id="A0A916WL30"/>
<reference evidence="5" key="1">
    <citation type="journal article" date="2014" name="Int. J. Syst. Evol. Microbiol.">
        <title>Complete genome sequence of Corynebacterium casei LMG S-19264T (=DSM 44701T), isolated from a smear-ripened cheese.</title>
        <authorList>
            <consortium name="US DOE Joint Genome Institute (JGI-PGF)"/>
            <person name="Walter F."/>
            <person name="Albersmeier A."/>
            <person name="Kalinowski J."/>
            <person name="Ruckert C."/>
        </authorList>
    </citation>
    <scope>NUCLEOTIDE SEQUENCE</scope>
    <source>
        <strain evidence="5">CGMCC 1.12813</strain>
    </source>
</reference>
<comment type="caution">
    <text evidence="5">The sequence shown here is derived from an EMBL/GenBank/DDBJ whole genome shotgun (WGS) entry which is preliminary data.</text>
</comment>
<dbReference type="CDD" id="cd06267">
    <property type="entry name" value="PBP1_LacI_sugar_binding-like"/>
    <property type="match status" value="1"/>
</dbReference>
<proteinExistence type="predicted"/>
<keyword evidence="3" id="KW-0804">Transcription</keyword>
<dbReference type="InterPro" id="IPR028082">
    <property type="entry name" value="Peripla_BP_I"/>
</dbReference>
<dbReference type="SUPFAM" id="SSF53822">
    <property type="entry name" value="Periplasmic binding protein-like I"/>
    <property type="match status" value="1"/>
</dbReference>
<evidence type="ECO:0000259" key="4">
    <source>
        <dbReference type="PROSITE" id="PS50932"/>
    </source>
</evidence>
<dbReference type="PROSITE" id="PS50932">
    <property type="entry name" value="HTH_LACI_2"/>
    <property type="match status" value="1"/>
</dbReference>
<sequence>MIARRLPTTRATINDVARVAGVSRGTVSRVLNSEAYVSESAKKAVEAAIEQVGYVRNTAARNLVTRQSHAIGLIVHEPHSLFLEDPNIGSILLGTNSVLSDADYQLVSLVIDSDRDSTRVAQYLTGGFVDGVIIVSARAHDPIAKIVSQIGIPAAFVGHPVDIEGIPYVGIDNFSAAKAITTRLMQTGRSTIGMIAAGLDRDSGQDRVAGFAAALGDAYDPGLVVQQPFYAHASGLEGTRELLRRAPDVNGIFAASDAIAAGVLDALREAGRSVPGDVGVVGFDDSVWAIRAQPQLSTVHQPAGQLGRRAAESVLAQIRGEAVDNAGTFLETHIVWRDSA</sequence>
<evidence type="ECO:0000256" key="2">
    <source>
        <dbReference type="ARBA" id="ARBA00023125"/>
    </source>
</evidence>
<dbReference type="Gene3D" id="1.10.260.40">
    <property type="entry name" value="lambda repressor-like DNA-binding domains"/>
    <property type="match status" value="1"/>
</dbReference>
<reference evidence="5" key="2">
    <citation type="submission" date="2020-09" db="EMBL/GenBank/DDBJ databases">
        <authorList>
            <person name="Sun Q."/>
            <person name="Zhou Y."/>
        </authorList>
    </citation>
    <scope>NUCLEOTIDE SEQUENCE</scope>
    <source>
        <strain evidence="5">CGMCC 1.12813</strain>
    </source>
</reference>
<evidence type="ECO:0000256" key="1">
    <source>
        <dbReference type="ARBA" id="ARBA00023015"/>
    </source>
</evidence>
<dbReference type="GO" id="GO:0003700">
    <property type="term" value="F:DNA-binding transcription factor activity"/>
    <property type="evidence" value="ECO:0007669"/>
    <property type="project" value="TreeGrafter"/>
</dbReference>
<dbReference type="PANTHER" id="PTHR30146:SF109">
    <property type="entry name" value="HTH-TYPE TRANSCRIPTIONAL REGULATOR GALS"/>
    <property type="match status" value="1"/>
</dbReference>
<evidence type="ECO:0000256" key="3">
    <source>
        <dbReference type="ARBA" id="ARBA00023163"/>
    </source>
</evidence>
<dbReference type="Gene3D" id="3.40.50.2300">
    <property type="match status" value="2"/>
</dbReference>
<dbReference type="PANTHER" id="PTHR30146">
    <property type="entry name" value="LACI-RELATED TRANSCRIPTIONAL REPRESSOR"/>
    <property type="match status" value="1"/>
</dbReference>